<feature type="region of interest" description="Disordered" evidence="1">
    <location>
        <begin position="1"/>
        <end position="20"/>
    </location>
</feature>
<evidence type="ECO:0000313" key="3">
    <source>
        <dbReference type="Proteomes" id="UP000268162"/>
    </source>
</evidence>
<feature type="region of interest" description="Disordered" evidence="1">
    <location>
        <begin position="195"/>
        <end position="215"/>
    </location>
</feature>
<accession>A0A4Q0A001</accession>
<protein>
    <submittedName>
        <fullName evidence="2">Uncharacterized protein</fullName>
    </submittedName>
</protein>
<gene>
    <name evidence="2" type="ORF">BJ085DRAFT_35048</name>
</gene>
<dbReference type="AlphaFoldDB" id="A0A4Q0A001"/>
<name>A0A4Q0A001_9FUNG</name>
<reference evidence="3" key="1">
    <citation type="journal article" date="2018" name="Nat. Microbiol.">
        <title>Leveraging single-cell genomics to expand the fungal tree of life.</title>
        <authorList>
            <person name="Ahrendt S.R."/>
            <person name="Quandt C.A."/>
            <person name="Ciobanu D."/>
            <person name="Clum A."/>
            <person name="Salamov A."/>
            <person name="Andreopoulos B."/>
            <person name="Cheng J.F."/>
            <person name="Woyke T."/>
            <person name="Pelin A."/>
            <person name="Henrissat B."/>
            <person name="Reynolds N.K."/>
            <person name="Benny G.L."/>
            <person name="Smith M.E."/>
            <person name="James T.Y."/>
            <person name="Grigoriev I.V."/>
        </authorList>
    </citation>
    <scope>NUCLEOTIDE SEQUENCE [LARGE SCALE GENOMIC DNA]</scope>
    <source>
        <strain evidence="3">RSA 468</strain>
    </source>
</reference>
<feature type="region of interest" description="Disordered" evidence="1">
    <location>
        <begin position="151"/>
        <end position="179"/>
    </location>
</feature>
<keyword evidence="3" id="KW-1185">Reference proteome</keyword>
<dbReference type="Proteomes" id="UP000268162">
    <property type="component" value="Unassembled WGS sequence"/>
</dbReference>
<evidence type="ECO:0000256" key="1">
    <source>
        <dbReference type="SAM" id="MobiDB-lite"/>
    </source>
</evidence>
<dbReference type="EMBL" id="ML002304">
    <property type="protein sequence ID" value="RKP39038.1"/>
    <property type="molecule type" value="Genomic_DNA"/>
</dbReference>
<proteinExistence type="predicted"/>
<organism evidence="2 3">
    <name type="scientific">Dimargaris cristalligena</name>
    <dbReference type="NCBI Taxonomy" id="215637"/>
    <lineage>
        <taxon>Eukaryota</taxon>
        <taxon>Fungi</taxon>
        <taxon>Fungi incertae sedis</taxon>
        <taxon>Zoopagomycota</taxon>
        <taxon>Kickxellomycotina</taxon>
        <taxon>Dimargaritomycetes</taxon>
        <taxon>Dimargaritales</taxon>
        <taxon>Dimargaritaceae</taxon>
        <taxon>Dimargaris</taxon>
    </lineage>
</organism>
<sequence>MDSTRSGYSPEAPNKPGKEEYDRIKAAVEDYCQSGHGRIIDIEPCDTVAPTLDTHSIFVFYSWSGDEPGTMTEQELRLPVEFIHEAIPIFQLSQDAMLIYTTHDVREASAIMAMVENMSNRTKGIVIPSPFPTIPFRQIFLDPLDPINGDLNSDLRSGSGPDSELPLNADTDPVTDLDSGTGSDLAVDLYLNSDSGTDSDLEHSTSSSSYPKSARGPWYDPVVLLFV</sequence>
<evidence type="ECO:0000313" key="2">
    <source>
        <dbReference type="EMBL" id="RKP39038.1"/>
    </source>
</evidence>